<reference evidence="2 3" key="1">
    <citation type="submission" date="2021-04" db="EMBL/GenBank/DDBJ databases">
        <authorList>
            <person name="Rakotoarivonina H."/>
        </authorList>
    </citation>
    <scope>NUCLEOTIDE SEQUENCE [LARGE SCALE GENOMIC DNA]</scope>
    <source>
        <strain evidence="2 3">XE</strain>
    </source>
</reference>
<name>A0ABN7S615_THEXY</name>
<organism evidence="2 3">
    <name type="scientific">Thermobacillus xylanilyticus</name>
    <dbReference type="NCBI Taxonomy" id="76633"/>
    <lineage>
        <taxon>Bacteria</taxon>
        <taxon>Bacillati</taxon>
        <taxon>Bacillota</taxon>
        <taxon>Bacilli</taxon>
        <taxon>Bacillales</taxon>
        <taxon>Paenibacillaceae</taxon>
        <taxon>Thermobacillus</taxon>
    </lineage>
</organism>
<dbReference type="EMBL" id="CAJRAY010000077">
    <property type="protein sequence ID" value="CAG5090836.1"/>
    <property type="molecule type" value="Genomic_DNA"/>
</dbReference>
<evidence type="ECO:0000259" key="1">
    <source>
        <dbReference type="PROSITE" id="PS51186"/>
    </source>
</evidence>
<keyword evidence="3" id="KW-1185">Reference proteome</keyword>
<dbReference type="InterPro" id="IPR016181">
    <property type="entry name" value="Acyl_CoA_acyltransferase"/>
</dbReference>
<dbReference type="Proteomes" id="UP000681526">
    <property type="component" value="Unassembled WGS sequence"/>
</dbReference>
<dbReference type="CDD" id="cd04301">
    <property type="entry name" value="NAT_SF"/>
    <property type="match status" value="1"/>
</dbReference>
<dbReference type="InterPro" id="IPR000182">
    <property type="entry name" value="GNAT_dom"/>
</dbReference>
<gene>
    <name evidence="2" type="primary">txxe 2974</name>
    <name evidence="2" type="ORF">TXXE_14740</name>
</gene>
<evidence type="ECO:0000313" key="2">
    <source>
        <dbReference type="EMBL" id="CAG5090836.1"/>
    </source>
</evidence>
<dbReference type="SUPFAM" id="SSF55729">
    <property type="entry name" value="Acyl-CoA N-acyltransferases (Nat)"/>
    <property type="match status" value="1"/>
</dbReference>
<feature type="domain" description="N-acetyltransferase" evidence="1">
    <location>
        <begin position="1"/>
        <end position="78"/>
    </location>
</feature>
<dbReference type="Pfam" id="PF00583">
    <property type="entry name" value="Acetyltransf_1"/>
    <property type="match status" value="1"/>
</dbReference>
<evidence type="ECO:0000313" key="3">
    <source>
        <dbReference type="Proteomes" id="UP000681526"/>
    </source>
</evidence>
<dbReference type="Gene3D" id="3.40.630.30">
    <property type="match status" value="1"/>
</dbReference>
<accession>A0ABN7S615</accession>
<dbReference type="PROSITE" id="PS51186">
    <property type="entry name" value="GNAT"/>
    <property type="match status" value="1"/>
</dbReference>
<comment type="caution">
    <text evidence="2">The sequence shown here is derived from an EMBL/GenBank/DDBJ whole genome shotgun (WGS) entry which is preliminary data.</text>
</comment>
<protein>
    <submittedName>
        <fullName evidence="2">Acetyltransferase</fullName>
    </submittedName>
</protein>
<proteinExistence type="predicted"/>
<sequence>MGNVIIHPDYRGQGAGRFLVETMLSIAGREHKLRELRLVCHNTNTPALRLYWRTGFVPYDLEKTVDGSGRKLMRILMRRALSDA</sequence>